<dbReference type="EMBL" id="JAMQJY010000001">
    <property type="protein sequence ID" value="MCM2675158.1"/>
    <property type="molecule type" value="Genomic_DNA"/>
</dbReference>
<dbReference type="SUPFAM" id="SSF51261">
    <property type="entry name" value="Duplicated hybrid motif"/>
    <property type="match status" value="1"/>
</dbReference>
<reference evidence="4" key="1">
    <citation type="submission" date="2022-06" db="EMBL/GenBank/DDBJ databases">
        <title>Alkalicoccobacillus porphyridii sp. nov., isolated from a marine red alga, Porphyridium purpureum and reclassification of Shouchella plakortidis and Shouchella gibsonii as Alkalicoccobacillus plakortidis comb. nov. and Alkalicoccobacillus gibsonii comb. nov.</title>
        <authorList>
            <person name="Kim K.H."/>
            <person name="Lee J.K."/>
            <person name="Han D.M."/>
            <person name="Baek J.H."/>
            <person name="Jeon C.O."/>
        </authorList>
    </citation>
    <scope>NUCLEOTIDE SEQUENCE</scope>
    <source>
        <strain evidence="4">DSM 19153</strain>
    </source>
</reference>
<keyword evidence="2" id="KW-1133">Transmembrane helix</keyword>
<evidence type="ECO:0000259" key="3">
    <source>
        <dbReference type="Pfam" id="PF01551"/>
    </source>
</evidence>
<dbReference type="InterPro" id="IPR016047">
    <property type="entry name" value="M23ase_b-sheet_dom"/>
</dbReference>
<dbReference type="Pfam" id="PF01551">
    <property type="entry name" value="Peptidase_M23"/>
    <property type="match status" value="1"/>
</dbReference>
<comment type="caution">
    <text evidence="4">The sequence shown here is derived from an EMBL/GenBank/DDBJ whole genome shotgun (WGS) entry which is preliminary data.</text>
</comment>
<name>A0ABT0XGY9_9BACI</name>
<keyword evidence="5" id="KW-1185">Reference proteome</keyword>
<dbReference type="InterPro" id="IPR050570">
    <property type="entry name" value="Cell_wall_metabolism_enzyme"/>
</dbReference>
<evidence type="ECO:0000256" key="2">
    <source>
        <dbReference type="SAM" id="Phobius"/>
    </source>
</evidence>
<feature type="domain" description="M23ase beta-sheet core" evidence="3">
    <location>
        <begin position="160"/>
        <end position="251"/>
    </location>
</feature>
<keyword evidence="2" id="KW-0472">Membrane</keyword>
<dbReference type="Proteomes" id="UP001203665">
    <property type="component" value="Unassembled WGS sequence"/>
</dbReference>
<dbReference type="CDD" id="cd12797">
    <property type="entry name" value="M23_peptidase"/>
    <property type="match status" value="1"/>
</dbReference>
<sequence>MSKQLQQVRKRIEAKRKTNRGYHGVETSSKSSIRQLNSNVKEVGTSFDPEGESSPKRYVGSFVLRTLFCTLIFLSLLIIYRTDQARLEPVREVVSQTFEQEFQFAAISQWYESNFGRPITLLPPKTTDQTNNPAEPPVELTPYAVPATGTIRENFDQNGRGVMIETGEGIEVHAATGGYITDVTEKEDTGKTVILQHYDGTESTYGMLDEITVNIYDHIQAGHELGTVSKSEDNKGIYYFALKKGEEYINPNEVISFE</sequence>
<feature type="compositionally biased region" description="Basic residues" evidence="1">
    <location>
        <begin position="8"/>
        <end position="20"/>
    </location>
</feature>
<dbReference type="Gene3D" id="2.70.70.10">
    <property type="entry name" value="Glucose Permease (Domain IIA)"/>
    <property type="match status" value="1"/>
</dbReference>
<evidence type="ECO:0000313" key="5">
    <source>
        <dbReference type="Proteomes" id="UP001203665"/>
    </source>
</evidence>
<protein>
    <submittedName>
        <fullName evidence="4">M23 family metallopeptidase</fullName>
    </submittedName>
</protein>
<dbReference type="InterPro" id="IPR011055">
    <property type="entry name" value="Dup_hybrid_motif"/>
</dbReference>
<dbReference type="PANTHER" id="PTHR21666:SF274">
    <property type="entry name" value="STAGE IV SPORULATION PROTEIN FA"/>
    <property type="match status" value="1"/>
</dbReference>
<keyword evidence="2" id="KW-0812">Transmembrane</keyword>
<gene>
    <name evidence="4" type="ORF">NDM98_06415</name>
</gene>
<dbReference type="RefSeq" id="WP_251605505.1">
    <property type="nucleotide sequence ID" value="NZ_JAMQJY010000001.1"/>
</dbReference>
<evidence type="ECO:0000256" key="1">
    <source>
        <dbReference type="SAM" id="MobiDB-lite"/>
    </source>
</evidence>
<proteinExistence type="predicted"/>
<dbReference type="PANTHER" id="PTHR21666">
    <property type="entry name" value="PEPTIDASE-RELATED"/>
    <property type="match status" value="1"/>
</dbReference>
<accession>A0ABT0XGY9</accession>
<evidence type="ECO:0000313" key="4">
    <source>
        <dbReference type="EMBL" id="MCM2675158.1"/>
    </source>
</evidence>
<feature type="transmembrane region" description="Helical" evidence="2">
    <location>
        <begin position="62"/>
        <end position="80"/>
    </location>
</feature>
<feature type="region of interest" description="Disordered" evidence="1">
    <location>
        <begin position="1"/>
        <end position="31"/>
    </location>
</feature>
<organism evidence="4 5">
    <name type="scientific">Alkalicoccobacillus plakortidis</name>
    <dbReference type="NCBI Taxonomy" id="444060"/>
    <lineage>
        <taxon>Bacteria</taxon>
        <taxon>Bacillati</taxon>
        <taxon>Bacillota</taxon>
        <taxon>Bacilli</taxon>
        <taxon>Bacillales</taxon>
        <taxon>Bacillaceae</taxon>
        <taxon>Alkalicoccobacillus</taxon>
    </lineage>
</organism>